<sequence length="92" mass="9961">MIQAQTCMHMHTLVHTDTKVAVAGQQIVKQRKLDNNISVVADKLHNKNAALKVVTVPWESVTCISRVLKTGGMKAAAAIELSQKSASLLPKD</sequence>
<reference evidence="1" key="1">
    <citation type="submission" date="2024-02" db="EMBL/GenBank/DDBJ databases">
        <authorList>
            <consortium name="ELIXIR-Norway"/>
            <consortium name="Elixir Norway"/>
        </authorList>
    </citation>
    <scope>NUCLEOTIDE SEQUENCE</scope>
</reference>
<proteinExistence type="predicted"/>
<name>A0ABP0TT87_9BRYO</name>
<dbReference type="EMBL" id="OZ019906">
    <property type="protein sequence ID" value="CAK9204004.1"/>
    <property type="molecule type" value="Genomic_DNA"/>
</dbReference>
<evidence type="ECO:0000313" key="2">
    <source>
        <dbReference type="Proteomes" id="UP001497512"/>
    </source>
</evidence>
<gene>
    <name evidence="1" type="ORF">CSSPTR1EN2_LOCUS7169</name>
</gene>
<keyword evidence="2" id="KW-1185">Reference proteome</keyword>
<feature type="non-terminal residue" evidence="1">
    <location>
        <position position="92"/>
    </location>
</feature>
<organism evidence="1 2">
    <name type="scientific">Sphagnum troendelagicum</name>
    <dbReference type="NCBI Taxonomy" id="128251"/>
    <lineage>
        <taxon>Eukaryota</taxon>
        <taxon>Viridiplantae</taxon>
        <taxon>Streptophyta</taxon>
        <taxon>Embryophyta</taxon>
        <taxon>Bryophyta</taxon>
        <taxon>Sphagnophytina</taxon>
        <taxon>Sphagnopsida</taxon>
        <taxon>Sphagnales</taxon>
        <taxon>Sphagnaceae</taxon>
        <taxon>Sphagnum</taxon>
    </lineage>
</organism>
<protein>
    <submittedName>
        <fullName evidence="1">Uncharacterized protein</fullName>
    </submittedName>
</protein>
<evidence type="ECO:0000313" key="1">
    <source>
        <dbReference type="EMBL" id="CAK9204004.1"/>
    </source>
</evidence>
<accession>A0ABP0TT87</accession>
<feature type="non-terminal residue" evidence="1">
    <location>
        <position position="1"/>
    </location>
</feature>
<dbReference type="Proteomes" id="UP001497512">
    <property type="component" value="Chromosome 14"/>
</dbReference>